<feature type="region of interest" description="Disordered" evidence="3">
    <location>
        <begin position="277"/>
        <end position="317"/>
    </location>
</feature>
<dbReference type="PROSITE" id="PS50158">
    <property type="entry name" value="ZF_CCHC"/>
    <property type="match status" value="1"/>
</dbReference>
<dbReference type="GO" id="GO:0006397">
    <property type="term" value="P:mRNA processing"/>
    <property type="evidence" value="ECO:0007669"/>
    <property type="project" value="UniProtKB-KW"/>
</dbReference>
<keyword evidence="2" id="KW-0479">Metal-binding</keyword>
<name>A0A8H5FFF0_9AGAR</name>
<keyword evidence="2" id="KW-0862">Zinc</keyword>
<feature type="compositionally biased region" description="Acidic residues" evidence="3">
    <location>
        <begin position="277"/>
        <end position="286"/>
    </location>
</feature>
<dbReference type="EMBL" id="JAACJM010000251">
    <property type="protein sequence ID" value="KAF5334829.1"/>
    <property type="molecule type" value="Genomic_DNA"/>
</dbReference>
<evidence type="ECO:0000256" key="3">
    <source>
        <dbReference type="SAM" id="MobiDB-lite"/>
    </source>
</evidence>
<evidence type="ECO:0000256" key="2">
    <source>
        <dbReference type="PROSITE-ProRule" id="PRU00047"/>
    </source>
</evidence>
<dbReference type="InterPro" id="IPR036875">
    <property type="entry name" value="Znf_CCHC_sf"/>
</dbReference>
<sequence length="317" mass="35678">MFTAKPTIYETEASKVTFASSYLTGAAARYYQNLVEREALQGAHLAALHNWRSFIRMFSRLFGVHDEQLYSQAALDRVQQKANKTFADFLVRFEDASLLTQYNEPALRWKLLLQIRKDLRNRLTVVRNIPQGFNALVDRLLDLDTAREAFNEAGLVTNTYPNPTYTVNSITAPRTRITPQNAQAGPGPSTQANRNRARASPNSTPPAARAAQVQPNKRRPFVRLPTEEYQRRMKNGLCIRCGANDHFGRDCPPENDPVEVKAEAARVGIIIEENENETYFGYDEEGNMVPLGQEGEEEATEEQGNKEGAQDDLPGML</sequence>
<keyword evidence="2" id="KW-0863">Zinc-finger</keyword>
<gene>
    <name evidence="5" type="ORF">D9758_018070</name>
</gene>
<proteinExistence type="predicted"/>
<dbReference type="GO" id="GO:0008270">
    <property type="term" value="F:zinc ion binding"/>
    <property type="evidence" value="ECO:0007669"/>
    <property type="project" value="UniProtKB-KW"/>
</dbReference>
<feature type="domain" description="CCHC-type" evidence="4">
    <location>
        <begin position="238"/>
        <end position="252"/>
    </location>
</feature>
<feature type="compositionally biased region" description="Polar residues" evidence="3">
    <location>
        <begin position="172"/>
        <end position="194"/>
    </location>
</feature>
<comment type="caution">
    <text evidence="5">The sequence shown here is derived from an EMBL/GenBank/DDBJ whole genome shotgun (WGS) entry which is preliminary data.</text>
</comment>
<protein>
    <recommendedName>
        <fullName evidence="4">CCHC-type domain-containing protein</fullName>
    </recommendedName>
</protein>
<dbReference type="InterPro" id="IPR005162">
    <property type="entry name" value="Retrotrans_gag_dom"/>
</dbReference>
<evidence type="ECO:0000256" key="1">
    <source>
        <dbReference type="ARBA" id="ARBA00022664"/>
    </source>
</evidence>
<dbReference type="Pfam" id="PF03732">
    <property type="entry name" value="Retrotrans_gag"/>
    <property type="match status" value="1"/>
</dbReference>
<evidence type="ECO:0000313" key="5">
    <source>
        <dbReference type="EMBL" id="KAF5334829.1"/>
    </source>
</evidence>
<evidence type="ECO:0000313" key="6">
    <source>
        <dbReference type="Proteomes" id="UP000559256"/>
    </source>
</evidence>
<accession>A0A8H5FFF0</accession>
<organism evidence="5 6">
    <name type="scientific">Tetrapyrgos nigripes</name>
    <dbReference type="NCBI Taxonomy" id="182062"/>
    <lineage>
        <taxon>Eukaryota</taxon>
        <taxon>Fungi</taxon>
        <taxon>Dikarya</taxon>
        <taxon>Basidiomycota</taxon>
        <taxon>Agaricomycotina</taxon>
        <taxon>Agaricomycetes</taxon>
        <taxon>Agaricomycetidae</taxon>
        <taxon>Agaricales</taxon>
        <taxon>Marasmiineae</taxon>
        <taxon>Marasmiaceae</taxon>
        <taxon>Tetrapyrgos</taxon>
    </lineage>
</organism>
<dbReference type="OrthoDB" id="3033163at2759"/>
<dbReference type="GO" id="GO:0003676">
    <property type="term" value="F:nucleic acid binding"/>
    <property type="evidence" value="ECO:0007669"/>
    <property type="project" value="InterPro"/>
</dbReference>
<feature type="region of interest" description="Disordered" evidence="3">
    <location>
        <begin position="172"/>
        <end position="215"/>
    </location>
</feature>
<dbReference type="InterPro" id="IPR001878">
    <property type="entry name" value="Znf_CCHC"/>
</dbReference>
<dbReference type="SUPFAM" id="SSF57756">
    <property type="entry name" value="Retrovirus zinc finger-like domains"/>
    <property type="match status" value="1"/>
</dbReference>
<keyword evidence="1" id="KW-0507">mRNA processing</keyword>
<reference evidence="5 6" key="1">
    <citation type="journal article" date="2020" name="ISME J.">
        <title>Uncovering the hidden diversity of litter-decomposition mechanisms in mushroom-forming fungi.</title>
        <authorList>
            <person name="Floudas D."/>
            <person name="Bentzer J."/>
            <person name="Ahren D."/>
            <person name="Johansson T."/>
            <person name="Persson P."/>
            <person name="Tunlid A."/>
        </authorList>
    </citation>
    <scope>NUCLEOTIDE SEQUENCE [LARGE SCALE GENOMIC DNA]</scope>
    <source>
        <strain evidence="5 6">CBS 291.85</strain>
    </source>
</reference>
<dbReference type="Proteomes" id="UP000559256">
    <property type="component" value="Unassembled WGS sequence"/>
</dbReference>
<evidence type="ECO:0000259" key="4">
    <source>
        <dbReference type="PROSITE" id="PS50158"/>
    </source>
</evidence>
<dbReference type="AlphaFoldDB" id="A0A8H5FFF0"/>
<keyword evidence="6" id="KW-1185">Reference proteome</keyword>